<organism evidence="1 2">
    <name type="scientific">Methylobacterium crusticola</name>
    <dbReference type="NCBI Taxonomy" id="1697972"/>
    <lineage>
        <taxon>Bacteria</taxon>
        <taxon>Pseudomonadati</taxon>
        <taxon>Pseudomonadota</taxon>
        <taxon>Alphaproteobacteria</taxon>
        <taxon>Hyphomicrobiales</taxon>
        <taxon>Methylobacteriaceae</taxon>
        <taxon>Methylobacterium</taxon>
    </lineage>
</organism>
<comment type="caution">
    <text evidence="1">The sequence shown here is derived from an EMBL/GenBank/DDBJ whole genome shotgun (WGS) entry which is preliminary data.</text>
</comment>
<reference evidence="1" key="2">
    <citation type="submission" date="2021-08" db="EMBL/GenBank/DDBJ databases">
        <authorList>
            <person name="Tani A."/>
            <person name="Ola A."/>
            <person name="Ogura Y."/>
            <person name="Katsura K."/>
            <person name="Hayashi T."/>
        </authorList>
    </citation>
    <scope>NUCLEOTIDE SEQUENCE</scope>
    <source>
        <strain evidence="1">KCTC 52305</strain>
    </source>
</reference>
<keyword evidence="2" id="KW-1185">Reference proteome</keyword>
<proteinExistence type="predicted"/>
<evidence type="ECO:0000313" key="2">
    <source>
        <dbReference type="Proteomes" id="UP001055167"/>
    </source>
</evidence>
<name>A0ABQ4R1N1_9HYPH</name>
<reference evidence="1" key="1">
    <citation type="journal article" date="2021" name="Front. Microbiol.">
        <title>Comprehensive Comparative Genomics and Phenotyping of Methylobacterium Species.</title>
        <authorList>
            <person name="Alessa O."/>
            <person name="Ogura Y."/>
            <person name="Fujitani Y."/>
            <person name="Takami H."/>
            <person name="Hayashi T."/>
            <person name="Sahin N."/>
            <person name="Tani A."/>
        </authorList>
    </citation>
    <scope>NUCLEOTIDE SEQUENCE</scope>
    <source>
        <strain evidence="1">KCTC 52305</strain>
    </source>
</reference>
<evidence type="ECO:0000313" key="1">
    <source>
        <dbReference type="EMBL" id="GJD51054.1"/>
    </source>
</evidence>
<sequence length="59" mass="7229">MHRLRFLQSLITRDQVSYLDYGDYRACELRMDRIKVDDRMSLRTSSMLTRQTMHTKEIF</sequence>
<protein>
    <submittedName>
        <fullName evidence="1">Uncharacterized protein</fullName>
    </submittedName>
</protein>
<gene>
    <name evidence="1" type="ORF">OPKNFCMD_3805</name>
</gene>
<accession>A0ABQ4R1N1</accession>
<dbReference type="EMBL" id="BPQH01000012">
    <property type="protein sequence ID" value="GJD51054.1"/>
    <property type="molecule type" value="Genomic_DNA"/>
</dbReference>
<dbReference type="Proteomes" id="UP001055167">
    <property type="component" value="Unassembled WGS sequence"/>
</dbReference>